<feature type="transmembrane region" description="Helical" evidence="8">
    <location>
        <begin position="104"/>
        <end position="123"/>
    </location>
</feature>
<reference evidence="9" key="2">
    <citation type="journal article" date="2021" name="PeerJ">
        <title>Extensive microbial diversity within the chicken gut microbiome revealed by metagenomics and culture.</title>
        <authorList>
            <person name="Gilroy R."/>
            <person name="Ravi A."/>
            <person name="Getino M."/>
            <person name="Pursley I."/>
            <person name="Horton D.L."/>
            <person name="Alikhan N.F."/>
            <person name="Baker D."/>
            <person name="Gharbi K."/>
            <person name="Hall N."/>
            <person name="Watson M."/>
            <person name="Adriaenssens E.M."/>
            <person name="Foster-Nyarko E."/>
            <person name="Jarju S."/>
            <person name="Secka A."/>
            <person name="Antonio M."/>
            <person name="Oren A."/>
            <person name="Chaudhuri R.R."/>
            <person name="La Ragione R."/>
            <person name="Hildebrand F."/>
            <person name="Pallen M.J."/>
        </authorList>
    </citation>
    <scope>NUCLEOTIDE SEQUENCE</scope>
    <source>
        <strain evidence="9">CHK190-19873</strain>
    </source>
</reference>
<feature type="transmembrane region" description="Helical" evidence="8">
    <location>
        <begin position="287"/>
        <end position="307"/>
    </location>
</feature>
<dbReference type="GO" id="GO:0005886">
    <property type="term" value="C:plasma membrane"/>
    <property type="evidence" value="ECO:0007669"/>
    <property type="project" value="UniProtKB-SubCell"/>
</dbReference>
<evidence type="ECO:0000313" key="10">
    <source>
        <dbReference type="Proteomes" id="UP000823935"/>
    </source>
</evidence>
<feature type="transmembrane region" description="Helical" evidence="8">
    <location>
        <begin position="205"/>
        <end position="227"/>
    </location>
</feature>
<evidence type="ECO:0000256" key="3">
    <source>
        <dbReference type="ARBA" id="ARBA00022448"/>
    </source>
</evidence>
<dbReference type="Gene3D" id="1.10.3470.10">
    <property type="entry name" value="ABC transporter involved in vitamin B12 uptake, BtuC"/>
    <property type="match status" value="1"/>
</dbReference>
<feature type="transmembrane region" description="Helical" evidence="8">
    <location>
        <begin position="129"/>
        <end position="148"/>
    </location>
</feature>
<keyword evidence="6 8" id="KW-1133">Transmembrane helix</keyword>
<evidence type="ECO:0000256" key="4">
    <source>
        <dbReference type="ARBA" id="ARBA00022475"/>
    </source>
</evidence>
<dbReference type="PANTHER" id="PTHR30472">
    <property type="entry name" value="FERRIC ENTEROBACTIN TRANSPORT SYSTEM PERMEASE PROTEIN"/>
    <property type="match status" value="1"/>
</dbReference>
<dbReference type="GO" id="GO:0022857">
    <property type="term" value="F:transmembrane transporter activity"/>
    <property type="evidence" value="ECO:0007669"/>
    <property type="project" value="InterPro"/>
</dbReference>
<comment type="caution">
    <text evidence="9">The sequence shown here is derived from an EMBL/GenBank/DDBJ whole genome shotgun (WGS) entry which is preliminary data.</text>
</comment>
<dbReference type="PANTHER" id="PTHR30472:SF24">
    <property type="entry name" value="FERRIC ENTEROBACTIN TRANSPORT SYSTEM PERMEASE PROTEIN FEPG"/>
    <property type="match status" value="1"/>
</dbReference>
<dbReference type="InterPro" id="IPR000522">
    <property type="entry name" value="ABC_transptr_permease_BtuC"/>
</dbReference>
<feature type="transmembrane region" description="Helical" evidence="8">
    <location>
        <begin position="20"/>
        <end position="41"/>
    </location>
</feature>
<dbReference type="Pfam" id="PF01032">
    <property type="entry name" value="FecCD"/>
    <property type="match status" value="1"/>
</dbReference>
<feature type="transmembrane region" description="Helical" evidence="8">
    <location>
        <begin position="248"/>
        <end position="275"/>
    </location>
</feature>
<evidence type="ECO:0000256" key="5">
    <source>
        <dbReference type="ARBA" id="ARBA00022692"/>
    </source>
</evidence>
<evidence type="ECO:0000256" key="7">
    <source>
        <dbReference type="ARBA" id="ARBA00023136"/>
    </source>
</evidence>
<comment type="subcellular location">
    <subcellularLocation>
        <location evidence="1">Cell membrane</location>
        <topology evidence="1">Multi-pass membrane protein</topology>
    </subcellularLocation>
</comment>
<sequence length="343" mass="36270">MKKETITLLINGKKQRARRFWLVTLFLGIGALFLCCAMLMMGNTIYPPEIILRALLGEEIQGASYAVNTIRFPRMLSGLFAGFAFGLAGSVFQTMLRNPLANPNIIGITSGSSAGAVACIVLLHTSSTTVYLVSIAAGLGTTLVMFALAKGRRFSTSKLILIGIGVQAMLNAVVSYILEAGAEQDIATAMRWLSGSLNGVRLSELYLLLAAVLITTPVILVFSRQLAMLELGEEWAAGLGVSPDRVRFILMTGSVLLIATATAATGPIAFVSFLAGPIAKRLTGHGTASPLASGLFGAVLVLLSDLVGQFAFELRFPVGVITGILGAPYLLFLLVRMNKSGEL</sequence>
<name>A0A9D1EW32_9FIRM</name>
<evidence type="ECO:0000313" key="9">
    <source>
        <dbReference type="EMBL" id="HIS33157.1"/>
    </source>
</evidence>
<organism evidence="9 10">
    <name type="scientific">Candidatus Limivivens intestinipullorum</name>
    <dbReference type="NCBI Taxonomy" id="2840858"/>
    <lineage>
        <taxon>Bacteria</taxon>
        <taxon>Bacillati</taxon>
        <taxon>Bacillota</taxon>
        <taxon>Clostridia</taxon>
        <taxon>Lachnospirales</taxon>
        <taxon>Lachnospiraceae</taxon>
        <taxon>Lachnospiraceae incertae sedis</taxon>
        <taxon>Candidatus Limivivens</taxon>
    </lineage>
</organism>
<dbReference type="Proteomes" id="UP000823935">
    <property type="component" value="Unassembled WGS sequence"/>
</dbReference>
<dbReference type="SUPFAM" id="SSF81345">
    <property type="entry name" value="ABC transporter involved in vitamin B12 uptake, BtuC"/>
    <property type="match status" value="1"/>
</dbReference>
<keyword evidence="3" id="KW-0813">Transport</keyword>
<keyword evidence="4" id="KW-1003">Cell membrane</keyword>
<reference evidence="9" key="1">
    <citation type="submission" date="2020-10" db="EMBL/GenBank/DDBJ databases">
        <authorList>
            <person name="Gilroy R."/>
        </authorList>
    </citation>
    <scope>NUCLEOTIDE SEQUENCE</scope>
    <source>
        <strain evidence="9">CHK190-19873</strain>
    </source>
</reference>
<accession>A0A9D1EW32</accession>
<protein>
    <submittedName>
        <fullName evidence="9">Iron ABC transporter permease</fullName>
    </submittedName>
</protein>
<feature type="transmembrane region" description="Helical" evidence="8">
    <location>
        <begin position="160"/>
        <end position="178"/>
    </location>
</feature>
<evidence type="ECO:0000256" key="2">
    <source>
        <dbReference type="ARBA" id="ARBA00007935"/>
    </source>
</evidence>
<evidence type="ECO:0000256" key="6">
    <source>
        <dbReference type="ARBA" id="ARBA00022989"/>
    </source>
</evidence>
<dbReference type="AlphaFoldDB" id="A0A9D1EW32"/>
<dbReference type="InterPro" id="IPR037294">
    <property type="entry name" value="ABC_BtuC-like"/>
</dbReference>
<gene>
    <name evidence="9" type="ORF">IAB44_16675</name>
</gene>
<dbReference type="GO" id="GO:0033214">
    <property type="term" value="P:siderophore-iron import into cell"/>
    <property type="evidence" value="ECO:0007669"/>
    <property type="project" value="TreeGrafter"/>
</dbReference>
<feature type="transmembrane region" description="Helical" evidence="8">
    <location>
        <begin position="314"/>
        <end position="335"/>
    </location>
</feature>
<proteinExistence type="inferred from homology"/>
<dbReference type="CDD" id="cd06550">
    <property type="entry name" value="TM_ABC_iron-siderophores_like"/>
    <property type="match status" value="1"/>
</dbReference>
<keyword evidence="7 8" id="KW-0472">Membrane</keyword>
<dbReference type="EMBL" id="DVIQ01000113">
    <property type="protein sequence ID" value="HIS33157.1"/>
    <property type="molecule type" value="Genomic_DNA"/>
</dbReference>
<evidence type="ECO:0000256" key="8">
    <source>
        <dbReference type="SAM" id="Phobius"/>
    </source>
</evidence>
<comment type="similarity">
    <text evidence="2">Belongs to the binding-protein-dependent transport system permease family. FecCD subfamily.</text>
</comment>
<evidence type="ECO:0000256" key="1">
    <source>
        <dbReference type="ARBA" id="ARBA00004651"/>
    </source>
</evidence>
<keyword evidence="5 8" id="KW-0812">Transmembrane</keyword>